<name>A0AAE1GAV3_PETCI</name>
<dbReference type="Proteomes" id="UP001286313">
    <property type="component" value="Unassembled WGS sequence"/>
</dbReference>
<evidence type="ECO:0000256" key="1">
    <source>
        <dbReference type="SAM" id="MobiDB-lite"/>
    </source>
</evidence>
<keyword evidence="3" id="KW-1185">Reference proteome</keyword>
<proteinExistence type="predicted"/>
<dbReference type="EMBL" id="JAWQEG010000555">
    <property type="protein sequence ID" value="KAK3888392.1"/>
    <property type="molecule type" value="Genomic_DNA"/>
</dbReference>
<organism evidence="2 3">
    <name type="scientific">Petrolisthes cinctipes</name>
    <name type="common">Flat porcelain crab</name>
    <dbReference type="NCBI Taxonomy" id="88211"/>
    <lineage>
        <taxon>Eukaryota</taxon>
        <taxon>Metazoa</taxon>
        <taxon>Ecdysozoa</taxon>
        <taxon>Arthropoda</taxon>
        <taxon>Crustacea</taxon>
        <taxon>Multicrustacea</taxon>
        <taxon>Malacostraca</taxon>
        <taxon>Eumalacostraca</taxon>
        <taxon>Eucarida</taxon>
        <taxon>Decapoda</taxon>
        <taxon>Pleocyemata</taxon>
        <taxon>Anomura</taxon>
        <taxon>Galatheoidea</taxon>
        <taxon>Porcellanidae</taxon>
        <taxon>Petrolisthes</taxon>
    </lineage>
</organism>
<gene>
    <name evidence="2" type="ORF">Pcinc_007520</name>
</gene>
<evidence type="ECO:0000313" key="3">
    <source>
        <dbReference type="Proteomes" id="UP001286313"/>
    </source>
</evidence>
<protein>
    <submittedName>
        <fullName evidence="2">Uncharacterized protein</fullName>
    </submittedName>
</protein>
<evidence type="ECO:0000313" key="2">
    <source>
        <dbReference type="EMBL" id="KAK3888392.1"/>
    </source>
</evidence>
<dbReference type="AlphaFoldDB" id="A0AAE1GAV3"/>
<feature type="compositionally biased region" description="Low complexity" evidence="1">
    <location>
        <begin position="16"/>
        <end position="27"/>
    </location>
</feature>
<comment type="caution">
    <text evidence="2">The sequence shown here is derived from an EMBL/GenBank/DDBJ whole genome shotgun (WGS) entry which is preliminary data.</text>
</comment>
<accession>A0AAE1GAV3</accession>
<sequence length="136" mass="12942">MLEGLGQRLGQGQGLGQEQEQAQEQRAGARAGAGAGAGVKAVIIIICINEGWISKVVIGTSCIAAVRGMDNIMGAGLGAALGVGASVGAALGVGAGVGAALGVGVGAAAGGIPFSSDKFNTSASNSASTISPFWSS</sequence>
<feature type="region of interest" description="Disordered" evidence="1">
    <location>
        <begin position="1"/>
        <end position="27"/>
    </location>
</feature>
<reference evidence="2" key="1">
    <citation type="submission" date="2023-10" db="EMBL/GenBank/DDBJ databases">
        <title>Genome assemblies of two species of porcelain crab, Petrolisthes cinctipes and Petrolisthes manimaculis (Anomura: Porcellanidae).</title>
        <authorList>
            <person name="Angst P."/>
        </authorList>
    </citation>
    <scope>NUCLEOTIDE SEQUENCE</scope>
    <source>
        <strain evidence="2">PB745_01</strain>
        <tissue evidence="2">Gill</tissue>
    </source>
</reference>